<evidence type="ECO:0000256" key="7">
    <source>
        <dbReference type="ARBA" id="ARBA00023209"/>
    </source>
</evidence>
<name>A0ABR6WJZ0_9FIRM</name>
<gene>
    <name evidence="13" type="ORF">GH807_07180</name>
</gene>
<evidence type="ECO:0000256" key="3">
    <source>
        <dbReference type="ARBA" id="ARBA00022857"/>
    </source>
</evidence>
<evidence type="ECO:0000259" key="11">
    <source>
        <dbReference type="Pfam" id="PF01210"/>
    </source>
</evidence>
<dbReference type="InterPro" id="IPR008927">
    <property type="entry name" value="6-PGluconate_DH-like_C_sf"/>
</dbReference>
<accession>A0ABR6WJZ0</accession>
<evidence type="ECO:0000256" key="6">
    <source>
        <dbReference type="ARBA" id="ARBA00023098"/>
    </source>
</evidence>
<keyword evidence="5 9" id="KW-0520">NAD</keyword>
<dbReference type="PANTHER" id="PTHR11728">
    <property type="entry name" value="GLYCEROL-3-PHOSPHATE DEHYDROGENASE"/>
    <property type="match status" value="1"/>
</dbReference>
<dbReference type="PRINTS" id="PR00077">
    <property type="entry name" value="GPDHDRGNASE"/>
</dbReference>
<sequence>MSIITFVGAGQMASALSFPATENGHEVRLVGTHLDREIIETAEASGFHPTLKRQLPNEGIKYYQIEDVELALDGTNAVLCGVSSFGVDWFCEKILPLIPDSVPLLLVTKGMIALADGFMITYPDYFISKLPDGKKLSINAIGGPCTSYELADKDHSAVAFCGTDIEILRRFKKLFETSYYHISLSTDVVGVECAVALKNAYALGVSLAVGLAIGTDGSGKEHYNSQAALFGQSVKEMKHLLEIINGGAENIIYGAGDLYVTIFGGRTRKIGTLLGRGFSFEKAMGELEGITLESIVIATRTACCVRRLAKRGMLQLSDFPLLMHVDNIINNGAAVDIPWTSFETEKY</sequence>
<evidence type="ECO:0000256" key="1">
    <source>
        <dbReference type="ARBA" id="ARBA00011009"/>
    </source>
</evidence>
<dbReference type="InterPro" id="IPR011128">
    <property type="entry name" value="G3P_DH_NAD-dep_N"/>
</dbReference>
<dbReference type="Proteomes" id="UP000653358">
    <property type="component" value="Unassembled WGS sequence"/>
</dbReference>
<keyword evidence="4 9" id="KW-0560">Oxidoreductase</keyword>
<reference evidence="13 14" key="1">
    <citation type="journal article" date="2020" name="mSystems">
        <title>Defining Genomic and Predicted Metabolic Features of the Acetobacterium Genus.</title>
        <authorList>
            <person name="Ross D.E."/>
            <person name="Marshall C.W."/>
            <person name="Gulliver D."/>
            <person name="May H.D."/>
            <person name="Norman R.S."/>
        </authorList>
    </citation>
    <scope>NUCLEOTIDE SEQUENCE [LARGE SCALE GENOMIC DNA]</scope>
    <source>
        <strain evidence="13 14">DSM 9173</strain>
    </source>
</reference>
<protein>
    <recommendedName>
        <fullName evidence="10">Glycerol-3-phosphate dehydrogenase</fullName>
        <ecNumber evidence="10">1.1.1.94</ecNumber>
    </recommendedName>
</protein>
<evidence type="ECO:0000313" key="13">
    <source>
        <dbReference type="EMBL" id="MBC3796832.1"/>
    </source>
</evidence>
<dbReference type="PIRSF" id="PIRSF000114">
    <property type="entry name" value="Glycerol-3-P_dh"/>
    <property type="match status" value="1"/>
</dbReference>
<dbReference type="Pfam" id="PF01210">
    <property type="entry name" value="NAD_Gly3P_dh_N"/>
    <property type="match status" value="1"/>
</dbReference>
<evidence type="ECO:0000256" key="4">
    <source>
        <dbReference type="ARBA" id="ARBA00023002"/>
    </source>
</evidence>
<feature type="domain" description="Glycerol-3-phosphate dehydrogenase NAD-dependent N-terminal" evidence="11">
    <location>
        <begin position="4"/>
        <end position="160"/>
    </location>
</feature>
<comment type="catalytic activity">
    <reaction evidence="10">
        <text>sn-glycerol 3-phosphate + NADP(+) = dihydroxyacetone phosphate + NADPH + H(+)</text>
        <dbReference type="Rhea" id="RHEA:11096"/>
        <dbReference type="ChEBI" id="CHEBI:15378"/>
        <dbReference type="ChEBI" id="CHEBI:57597"/>
        <dbReference type="ChEBI" id="CHEBI:57642"/>
        <dbReference type="ChEBI" id="CHEBI:57783"/>
        <dbReference type="ChEBI" id="CHEBI:58349"/>
        <dbReference type="EC" id="1.1.1.94"/>
    </reaction>
</comment>
<evidence type="ECO:0000313" key="14">
    <source>
        <dbReference type="Proteomes" id="UP000653358"/>
    </source>
</evidence>
<comment type="similarity">
    <text evidence="1 9">Belongs to the NAD-dependent glycerol-3-phosphate dehydrogenase family.</text>
</comment>
<keyword evidence="2" id="KW-0444">Lipid biosynthesis</keyword>
<evidence type="ECO:0000256" key="10">
    <source>
        <dbReference type="RuleBase" id="RU000439"/>
    </source>
</evidence>
<keyword evidence="3" id="KW-0521">NADP</keyword>
<evidence type="ECO:0000259" key="12">
    <source>
        <dbReference type="Pfam" id="PF07479"/>
    </source>
</evidence>
<dbReference type="PANTHER" id="PTHR11728:SF1">
    <property type="entry name" value="GLYCEROL-3-PHOSPHATE DEHYDROGENASE [NAD(+)] 2, CHLOROPLASTIC"/>
    <property type="match status" value="1"/>
</dbReference>
<evidence type="ECO:0000256" key="8">
    <source>
        <dbReference type="ARBA" id="ARBA00023264"/>
    </source>
</evidence>
<keyword evidence="14" id="KW-1185">Reference proteome</keyword>
<organism evidence="13 14">
    <name type="scientific">Acetobacterium tundrae</name>
    <dbReference type="NCBI Taxonomy" id="132932"/>
    <lineage>
        <taxon>Bacteria</taxon>
        <taxon>Bacillati</taxon>
        <taxon>Bacillota</taxon>
        <taxon>Clostridia</taxon>
        <taxon>Eubacteriales</taxon>
        <taxon>Eubacteriaceae</taxon>
        <taxon>Acetobacterium</taxon>
    </lineage>
</organism>
<evidence type="ECO:0000256" key="5">
    <source>
        <dbReference type="ARBA" id="ARBA00023027"/>
    </source>
</evidence>
<dbReference type="Pfam" id="PF07479">
    <property type="entry name" value="NAD_Gly3P_dh_C"/>
    <property type="match status" value="1"/>
</dbReference>
<dbReference type="RefSeq" id="WP_148605429.1">
    <property type="nucleotide sequence ID" value="NZ_RXYB01000021.1"/>
</dbReference>
<keyword evidence="7" id="KW-0594">Phospholipid biosynthesis</keyword>
<dbReference type="InterPro" id="IPR036291">
    <property type="entry name" value="NAD(P)-bd_dom_sf"/>
</dbReference>
<dbReference type="InterPro" id="IPR006109">
    <property type="entry name" value="G3P_DH_NAD-dep_C"/>
</dbReference>
<keyword evidence="8" id="KW-1208">Phospholipid metabolism</keyword>
<dbReference type="InterPro" id="IPR006168">
    <property type="entry name" value="G3P_DH_NAD-dep"/>
</dbReference>
<evidence type="ECO:0000256" key="2">
    <source>
        <dbReference type="ARBA" id="ARBA00022516"/>
    </source>
</evidence>
<dbReference type="SUPFAM" id="SSF51735">
    <property type="entry name" value="NAD(P)-binding Rossmann-fold domains"/>
    <property type="match status" value="1"/>
</dbReference>
<keyword evidence="6" id="KW-0443">Lipid metabolism</keyword>
<comment type="caution">
    <text evidence="13">The sequence shown here is derived from an EMBL/GenBank/DDBJ whole genome shotgun (WGS) entry which is preliminary data.</text>
</comment>
<dbReference type="InterPro" id="IPR013328">
    <property type="entry name" value="6PGD_dom2"/>
</dbReference>
<dbReference type="EMBL" id="WJBB01000006">
    <property type="protein sequence ID" value="MBC3796832.1"/>
    <property type="molecule type" value="Genomic_DNA"/>
</dbReference>
<dbReference type="EC" id="1.1.1.94" evidence="10"/>
<dbReference type="Gene3D" id="3.40.50.720">
    <property type="entry name" value="NAD(P)-binding Rossmann-like Domain"/>
    <property type="match status" value="1"/>
</dbReference>
<dbReference type="Gene3D" id="1.10.1040.10">
    <property type="entry name" value="N-(1-d-carboxylethyl)-l-norvaline Dehydrogenase, domain 2"/>
    <property type="match status" value="1"/>
</dbReference>
<evidence type="ECO:0000256" key="9">
    <source>
        <dbReference type="RuleBase" id="RU000437"/>
    </source>
</evidence>
<proteinExistence type="inferred from homology"/>
<feature type="domain" description="Glycerol-3-phosphate dehydrogenase NAD-dependent C-terminal" evidence="12">
    <location>
        <begin position="187"/>
        <end position="335"/>
    </location>
</feature>
<dbReference type="SUPFAM" id="SSF48179">
    <property type="entry name" value="6-phosphogluconate dehydrogenase C-terminal domain-like"/>
    <property type="match status" value="1"/>
</dbReference>